<evidence type="ECO:0000256" key="3">
    <source>
        <dbReference type="ARBA" id="ARBA00022670"/>
    </source>
</evidence>
<keyword evidence="12" id="KW-1185">Reference proteome</keyword>
<dbReference type="InterPro" id="IPR004155">
    <property type="entry name" value="PBS_lyase_HEAT"/>
</dbReference>
<dbReference type="SUPFAM" id="SSF48371">
    <property type="entry name" value="ARM repeat"/>
    <property type="match status" value="1"/>
</dbReference>
<evidence type="ECO:0000259" key="9">
    <source>
        <dbReference type="Pfam" id="PF01433"/>
    </source>
</evidence>
<dbReference type="GO" id="GO:0016020">
    <property type="term" value="C:membrane"/>
    <property type="evidence" value="ECO:0007669"/>
    <property type="project" value="TreeGrafter"/>
</dbReference>
<evidence type="ECO:0000259" key="10">
    <source>
        <dbReference type="Pfam" id="PF17900"/>
    </source>
</evidence>
<feature type="region of interest" description="Disordered" evidence="8">
    <location>
        <begin position="879"/>
        <end position="899"/>
    </location>
</feature>
<evidence type="ECO:0000256" key="7">
    <source>
        <dbReference type="ARBA" id="ARBA00023049"/>
    </source>
</evidence>
<dbReference type="Gene3D" id="1.25.10.10">
    <property type="entry name" value="Leucine-rich Repeat Variant"/>
    <property type="match status" value="1"/>
</dbReference>
<evidence type="ECO:0000313" key="11">
    <source>
        <dbReference type="EMBL" id="TPX61051.1"/>
    </source>
</evidence>
<dbReference type="SUPFAM" id="SSF55486">
    <property type="entry name" value="Metalloproteases ('zincins'), catalytic domain"/>
    <property type="match status" value="1"/>
</dbReference>
<dbReference type="PANTHER" id="PTHR11533">
    <property type="entry name" value="PROTEASE M1 ZINC METALLOPROTEASE"/>
    <property type="match status" value="1"/>
</dbReference>
<evidence type="ECO:0000313" key="12">
    <source>
        <dbReference type="Proteomes" id="UP000318582"/>
    </source>
</evidence>
<dbReference type="GO" id="GO:0005615">
    <property type="term" value="C:extracellular space"/>
    <property type="evidence" value="ECO:0007669"/>
    <property type="project" value="TreeGrafter"/>
</dbReference>
<evidence type="ECO:0000256" key="4">
    <source>
        <dbReference type="ARBA" id="ARBA00022723"/>
    </source>
</evidence>
<dbReference type="InterPro" id="IPR027268">
    <property type="entry name" value="Peptidase_M4/M1_CTD_sf"/>
</dbReference>
<dbReference type="InterPro" id="IPR050344">
    <property type="entry name" value="Peptidase_M1_aminopeptidases"/>
</dbReference>
<dbReference type="GO" id="GO:0005737">
    <property type="term" value="C:cytoplasm"/>
    <property type="evidence" value="ECO:0007669"/>
    <property type="project" value="TreeGrafter"/>
</dbReference>
<name>A0A507EBD8_9FUNG</name>
<organism evidence="11 12">
    <name type="scientific">Powellomyces hirtus</name>
    <dbReference type="NCBI Taxonomy" id="109895"/>
    <lineage>
        <taxon>Eukaryota</taxon>
        <taxon>Fungi</taxon>
        <taxon>Fungi incertae sedis</taxon>
        <taxon>Chytridiomycota</taxon>
        <taxon>Chytridiomycota incertae sedis</taxon>
        <taxon>Chytridiomycetes</taxon>
        <taxon>Spizellomycetales</taxon>
        <taxon>Powellomycetaceae</taxon>
        <taxon>Powellomyces</taxon>
    </lineage>
</organism>
<comment type="cofactor">
    <cofactor evidence="1">
        <name>Zn(2+)</name>
        <dbReference type="ChEBI" id="CHEBI:29105"/>
    </cofactor>
</comment>
<dbReference type="GO" id="GO:0006508">
    <property type="term" value="P:proteolysis"/>
    <property type="evidence" value="ECO:0007669"/>
    <property type="project" value="UniProtKB-KW"/>
</dbReference>
<reference evidence="11 12" key="1">
    <citation type="journal article" date="2019" name="Sci. Rep.">
        <title>Comparative genomics of chytrid fungi reveal insights into the obligate biotrophic and pathogenic lifestyle of Synchytrium endobioticum.</title>
        <authorList>
            <person name="van de Vossenberg B.T.L.H."/>
            <person name="Warris S."/>
            <person name="Nguyen H.D.T."/>
            <person name="van Gent-Pelzer M.P.E."/>
            <person name="Joly D.L."/>
            <person name="van de Geest H.C."/>
            <person name="Bonants P.J.M."/>
            <person name="Smith D.S."/>
            <person name="Levesque C.A."/>
            <person name="van der Lee T.A.J."/>
        </authorList>
    </citation>
    <scope>NUCLEOTIDE SEQUENCE [LARGE SCALE GENOMIC DNA]</scope>
    <source>
        <strain evidence="11 12">CBS 809.83</strain>
    </source>
</reference>
<dbReference type="Pfam" id="PF01433">
    <property type="entry name" value="Peptidase_M1"/>
    <property type="match status" value="1"/>
</dbReference>
<dbReference type="InterPro" id="IPR045357">
    <property type="entry name" value="Aminopeptidase_N-like_N"/>
</dbReference>
<dbReference type="GO" id="GO:0042277">
    <property type="term" value="F:peptide binding"/>
    <property type="evidence" value="ECO:0007669"/>
    <property type="project" value="TreeGrafter"/>
</dbReference>
<keyword evidence="4" id="KW-0479">Metal-binding</keyword>
<dbReference type="InterPro" id="IPR011989">
    <property type="entry name" value="ARM-like"/>
</dbReference>
<feature type="domain" description="Peptidase M1 membrane alanine aminopeptidase" evidence="9">
    <location>
        <begin position="279"/>
        <end position="484"/>
    </location>
</feature>
<keyword evidence="6" id="KW-0862">Zinc</keyword>
<evidence type="ECO:0000256" key="8">
    <source>
        <dbReference type="SAM" id="MobiDB-lite"/>
    </source>
</evidence>
<dbReference type="Gene3D" id="2.60.40.1730">
    <property type="entry name" value="tricorn interacting facor f3 domain"/>
    <property type="match status" value="1"/>
</dbReference>
<dbReference type="Pfam" id="PF13646">
    <property type="entry name" value="HEAT_2"/>
    <property type="match status" value="2"/>
</dbReference>
<gene>
    <name evidence="11" type="ORF">PhCBS80983_g01346</name>
</gene>
<comment type="similarity">
    <text evidence="2">Belongs to the peptidase M1 family.</text>
</comment>
<evidence type="ECO:0000256" key="1">
    <source>
        <dbReference type="ARBA" id="ARBA00001947"/>
    </source>
</evidence>
<dbReference type="InterPro" id="IPR014782">
    <property type="entry name" value="Peptidase_M1_dom"/>
</dbReference>
<dbReference type="AlphaFoldDB" id="A0A507EBD8"/>
<dbReference type="InterPro" id="IPR016024">
    <property type="entry name" value="ARM-type_fold"/>
</dbReference>
<dbReference type="GO" id="GO:0008270">
    <property type="term" value="F:zinc ion binding"/>
    <property type="evidence" value="ECO:0007669"/>
    <property type="project" value="InterPro"/>
</dbReference>
<keyword evidence="7" id="KW-0482">Metalloprotease</keyword>
<dbReference type="Proteomes" id="UP000318582">
    <property type="component" value="Unassembled WGS sequence"/>
</dbReference>
<dbReference type="GO" id="GO:0043171">
    <property type="term" value="P:peptide catabolic process"/>
    <property type="evidence" value="ECO:0007669"/>
    <property type="project" value="TreeGrafter"/>
</dbReference>
<evidence type="ECO:0000256" key="6">
    <source>
        <dbReference type="ARBA" id="ARBA00022833"/>
    </source>
</evidence>
<dbReference type="InterPro" id="IPR042097">
    <property type="entry name" value="Aminopeptidase_N-like_N_sf"/>
</dbReference>
<protein>
    <submittedName>
        <fullName evidence="11">Uncharacterized protein</fullName>
    </submittedName>
</protein>
<dbReference type="Gene3D" id="1.10.390.10">
    <property type="entry name" value="Neutral Protease Domain 2"/>
    <property type="match status" value="1"/>
</dbReference>
<proteinExistence type="inferred from homology"/>
<dbReference type="InterPro" id="IPR001930">
    <property type="entry name" value="Peptidase_M1"/>
</dbReference>
<evidence type="ECO:0000256" key="2">
    <source>
        <dbReference type="ARBA" id="ARBA00010136"/>
    </source>
</evidence>
<dbReference type="Pfam" id="PF17900">
    <property type="entry name" value="Peptidase_M1_N"/>
    <property type="match status" value="1"/>
</dbReference>
<dbReference type="SMART" id="SM00567">
    <property type="entry name" value="EZ_HEAT"/>
    <property type="match status" value="2"/>
</dbReference>
<sequence length="899" mass="101138">MPHLGQELHACQAHAAGAETLADLYVGTCSAGAADGDFVPSSTLPKYAPDTVIQSTHIDISLDFSEIEHKRAKAQIVHTFANTCKSNASLQRGVLSTVKLNGVGFLEMAVKGDGLASWTYDGEHVCLHWDAPFAPEEKRDVSLTYKIEQPIIGLCFEVPTKEYPDRALHAITDLESERCRYWLACIDFPVVRTTLKFNLRAPSDMHAIANGAFVGTTDHDDNSKTTEWALDTPCPSYLICFAVGRFEEVVDEEVNGIPVKYYAPKGTPHDDMRRLWGKTPAMMRWLPKKVGMEFPWPKYYQIASPHVGGAMENISFVTWGQRLLMDENYASDRQLELDSVNIHEMAHTYFGDLLVIRHFEHVWLKESWATYMQACYLEDNVSKDEADFEMLGNAEYYIAETGRYMRPMVTRTYDVSWNMFDMHTYPGGAWRIHMLRKLLGDEAFWDGVQSYVRMYRTQVVETDEFRRCLEKASGLNLVRFFDQWFYSKGFPQMKGTFDFSQDKKQVSITLEQTQVDKAKSIGLFDCTVEIEVTDADNKTYTGHVVFQSDNESSKSTLVLPIGKAKPVMVRVDPGNKLLFSLEMSTGEDVLVNTAKGADDVPNRVWAYKELITRNGSYPALNKVREAVLAEKFYGVRIKVANALGKSKTKGAIKVLLEMLKADTDPRVTSFIINALHVRDEDVRDALIEYIKRKNLSYRTHASALEGLGLQRHPDDVKLLLSIAQDDSQIGQHAWVRSAALRALGKTRDPAAFEYLLTRLAPGKEPEDARPAVIAAIATAAQWQQPTGVRTAIELLVEYLHDDAPNVRLACIAHLCSPALEAHDAAPSILATRPLWDPRDWNKVTRAVSSLRSTPSFGPGGASAKLRELMKSVEEMEAKIRKLEDKDRERDAQEKAVVKE</sequence>
<dbReference type="STRING" id="109895.A0A507EBD8"/>
<keyword evidence="3" id="KW-0645">Protease</keyword>
<dbReference type="SUPFAM" id="SSF63737">
    <property type="entry name" value="Leukotriene A4 hydrolase N-terminal domain"/>
    <property type="match status" value="1"/>
</dbReference>
<dbReference type="EMBL" id="QEAQ01000010">
    <property type="protein sequence ID" value="TPX61051.1"/>
    <property type="molecule type" value="Genomic_DNA"/>
</dbReference>
<dbReference type="CDD" id="cd09603">
    <property type="entry name" value="M1_APN_like"/>
    <property type="match status" value="1"/>
</dbReference>
<accession>A0A507EBD8</accession>
<evidence type="ECO:0000256" key="5">
    <source>
        <dbReference type="ARBA" id="ARBA00022801"/>
    </source>
</evidence>
<feature type="domain" description="Aminopeptidase N-like N-terminal" evidence="10">
    <location>
        <begin position="122"/>
        <end position="238"/>
    </location>
</feature>
<keyword evidence="5" id="KW-0378">Hydrolase</keyword>
<dbReference type="GO" id="GO:0070006">
    <property type="term" value="F:metalloaminopeptidase activity"/>
    <property type="evidence" value="ECO:0007669"/>
    <property type="project" value="TreeGrafter"/>
</dbReference>
<dbReference type="PRINTS" id="PR00756">
    <property type="entry name" value="ALADIPTASE"/>
</dbReference>
<dbReference type="PANTHER" id="PTHR11533:SF299">
    <property type="entry name" value="AMINOPEPTIDASE"/>
    <property type="match status" value="1"/>
</dbReference>
<comment type="caution">
    <text evidence="11">The sequence shown here is derived from an EMBL/GenBank/DDBJ whole genome shotgun (WGS) entry which is preliminary data.</text>
</comment>